<evidence type="ECO:0000313" key="2">
    <source>
        <dbReference type="EMBL" id="GAG22004.1"/>
    </source>
</evidence>
<gene>
    <name evidence="2" type="ORF">S01H1_58745</name>
</gene>
<proteinExistence type="predicted"/>
<comment type="caution">
    <text evidence="2">The sequence shown here is derived from an EMBL/GenBank/DDBJ whole genome shotgun (WGS) entry which is preliminary data.</text>
</comment>
<sequence length="256" mass="29109">TIQVHRDWLMTPRQDLGGLMPRQMLHGAHQWIDHLVWSQRIRFDDGGDIVAVPTSVTGYKNAPMGSEEMVIYFDLCRELISAGWQWCIENEVGDRSQRERELVKFLDDVKQQWLDSPFEGGSPPRFIIECSRRRVPRGAGVPIVGMTERETEEHVIDCDCPICNMMADGMFGPGFTGIDGHHLDLDDEFAFSMHETRVSWEEQQRDFAEMSAKIDREMAERKAAGDKEPEEFASAWSGQMSDGPLPGDPQGHMKLA</sequence>
<dbReference type="EMBL" id="BARS01038384">
    <property type="protein sequence ID" value="GAG22004.1"/>
    <property type="molecule type" value="Genomic_DNA"/>
</dbReference>
<feature type="compositionally biased region" description="Basic and acidic residues" evidence="1">
    <location>
        <begin position="216"/>
        <end position="227"/>
    </location>
</feature>
<name>X0VUE9_9ZZZZ</name>
<evidence type="ECO:0000256" key="1">
    <source>
        <dbReference type="SAM" id="MobiDB-lite"/>
    </source>
</evidence>
<reference evidence="2" key="1">
    <citation type="journal article" date="2014" name="Front. Microbiol.">
        <title>High frequency of phylogenetically diverse reductive dehalogenase-homologous genes in deep subseafloor sedimentary metagenomes.</title>
        <authorList>
            <person name="Kawai M."/>
            <person name="Futagami T."/>
            <person name="Toyoda A."/>
            <person name="Takaki Y."/>
            <person name="Nishi S."/>
            <person name="Hori S."/>
            <person name="Arai W."/>
            <person name="Tsubouchi T."/>
            <person name="Morono Y."/>
            <person name="Uchiyama I."/>
            <person name="Ito T."/>
            <person name="Fujiyama A."/>
            <person name="Inagaki F."/>
            <person name="Takami H."/>
        </authorList>
    </citation>
    <scope>NUCLEOTIDE SEQUENCE</scope>
    <source>
        <strain evidence="2">Expedition CK06-06</strain>
    </source>
</reference>
<dbReference type="AlphaFoldDB" id="X0VUE9"/>
<feature type="region of interest" description="Disordered" evidence="1">
    <location>
        <begin position="216"/>
        <end position="256"/>
    </location>
</feature>
<organism evidence="2">
    <name type="scientific">marine sediment metagenome</name>
    <dbReference type="NCBI Taxonomy" id="412755"/>
    <lineage>
        <taxon>unclassified sequences</taxon>
        <taxon>metagenomes</taxon>
        <taxon>ecological metagenomes</taxon>
    </lineage>
</organism>
<feature type="non-terminal residue" evidence="2">
    <location>
        <position position="1"/>
    </location>
</feature>
<feature type="non-terminal residue" evidence="2">
    <location>
        <position position="256"/>
    </location>
</feature>
<accession>X0VUE9</accession>
<protein>
    <submittedName>
        <fullName evidence="2">Uncharacterized protein</fullName>
    </submittedName>
</protein>